<keyword evidence="8" id="KW-1185">Reference proteome</keyword>
<feature type="compositionally biased region" description="Polar residues" evidence="5">
    <location>
        <begin position="1"/>
        <end position="13"/>
    </location>
</feature>
<dbReference type="InterPro" id="IPR036388">
    <property type="entry name" value="WH-like_DNA-bd_sf"/>
</dbReference>
<proteinExistence type="predicted"/>
<feature type="region of interest" description="Disordered" evidence="5">
    <location>
        <begin position="516"/>
        <end position="541"/>
    </location>
</feature>
<dbReference type="Pfam" id="PF00250">
    <property type="entry name" value="Forkhead"/>
    <property type="match status" value="1"/>
</dbReference>
<feature type="compositionally biased region" description="Low complexity" evidence="5">
    <location>
        <begin position="92"/>
        <end position="108"/>
    </location>
</feature>
<dbReference type="PANTHER" id="PTHR11829">
    <property type="entry name" value="FORKHEAD BOX PROTEIN"/>
    <property type="match status" value="1"/>
</dbReference>
<dbReference type="SMART" id="SM00339">
    <property type="entry name" value="FH"/>
    <property type="match status" value="1"/>
</dbReference>
<dbReference type="SUPFAM" id="SSF46785">
    <property type="entry name" value="Winged helix' DNA-binding domain"/>
    <property type="match status" value="1"/>
</dbReference>
<sequence length="599" mass="66074">MQSLSAMCNSKTRGGSDACHPLLLNGTPDKQGMEKKRRLSVGAVSLNAALTPPHSYTSIEKTPEQENKNQQPLSPELSSPLRPPKLKRPKISLEGSVNGSNTRSSSTNSLEELIDHLSDANKVSVLQDPAKKPPYSYAMLIGVAILQSKDGRLTLSQIYRWISSHFPYYKLCDAGWQNSIRHNLSLNEAFVKGGKSLDGKGHFWEVKSGCKSKFFKNGPSQLDSELRRKLQSASKALGAVELPIVPPAITSEPECEARLSKPKTPQGKSSNCGKAAGSYHMFRKKYRNPDTSEEYESDSDFDDRNHNDDTSLSLRHIAPSSPASLETNSTEQLAVAVQNIDRRKYADEFCFLNAEYSFQANHHGTAKADIETKIAEAANLKRAHTTAGLLNSDHLGFGACEEDITSSPLLRRYTCSFNTCIEPTSPQDKSTDSGPLMENTLPHQQDLLKTPGTHDLPSLALLRTPLVTTPRTNSASTGKLQTPFFDDFFGSPLVIKPSGTPIVCIDDCIVEDERRMEFKSPRKPTTASSTGSRGLQRSQKMLESSTISSNALFGVDVCSIWKRAVENFELDDRSFGDLQDRSKKQLDRPFKFAAKKTKK</sequence>
<feature type="region of interest" description="Disordered" evidence="5">
    <location>
        <begin position="52"/>
        <end position="108"/>
    </location>
</feature>
<comment type="subcellular location">
    <subcellularLocation>
        <location evidence="1 4">Nucleus</location>
    </subcellularLocation>
</comment>
<name>A0A109UYI5_9SACH</name>
<dbReference type="STRING" id="45286.A0A109UYI5"/>
<feature type="region of interest" description="Disordered" evidence="5">
    <location>
        <begin position="255"/>
        <end position="315"/>
    </location>
</feature>
<gene>
    <name evidence="7" type="ORF">AW171_hschr84747</name>
</gene>
<feature type="DNA-binding region" description="Fork-head" evidence="4">
    <location>
        <begin position="132"/>
        <end position="218"/>
    </location>
</feature>
<dbReference type="GeneID" id="28726057"/>
<evidence type="ECO:0000259" key="6">
    <source>
        <dbReference type="PROSITE" id="PS50039"/>
    </source>
</evidence>
<dbReference type="GO" id="GO:0005634">
    <property type="term" value="C:nucleus"/>
    <property type="evidence" value="ECO:0007669"/>
    <property type="project" value="UniProtKB-SubCell"/>
</dbReference>
<keyword evidence="3 4" id="KW-0539">Nucleus</keyword>
<evidence type="ECO:0000256" key="2">
    <source>
        <dbReference type="ARBA" id="ARBA00023125"/>
    </source>
</evidence>
<dbReference type="PROSITE" id="PS50039">
    <property type="entry name" value="FORK_HEAD_3"/>
    <property type="match status" value="1"/>
</dbReference>
<accession>A0A109UYI5</accession>
<dbReference type="InterPro" id="IPR030456">
    <property type="entry name" value="TF_fork_head_CS_2"/>
</dbReference>
<dbReference type="PROSITE" id="PS00657">
    <property type="entry name" value="FORK_HEAD_1"/>
    <property type="match status" value="1"/>
</dbReference>
<dbReference type="InterPro" id="IPR001766">
    <property type="entry name" value="Fork_head_dom"/>
</dbReference>
<evidence type="ECO:0000256" key="4">
    <source>
        <dbReference type="PROSITE-ProRule" id="PRU00089"/>
    </source>
</evidence>
<evidence type="ECO:0000256" key="1">
    <source>
        <dbReference type="ARBA" id="ARBA00004123"/>
    </source>
</evidence>
<dbReference type="InterPro" id="IPR036390">
    <property type="entry name" value="WH_DNA-bd_sf"/>
</dbReference>
<dbReference type="FunFam" id="1.10.10.10:FF:000260">
    <property type="entry name" value="Forkhead transcription factor (Sep1)"/>
    <property type="match status" value="1"/>
</dbReference>
<dbReference type="InterPro" id="IPR018122">
    <property type="entry name" value="TF_fork_head_CS_1"/>
</dbReference>
<organism evidence="7 8">
    <name type="scientific">Eremothecium sinecaudum</name>
    <dbReference type="NCBI Taxonomy" id="45286"/>
    <lineage>
        <taxon>Eukaryota</taxon>
        <taxon>Fungi</taxon>
        <taxon>Dikarya</taxon>
        <taxon>Ascomycota</taxon>
        <taxon>Saccharomycotina</taxon>
        <taxon>Saccharomycetes</taxon>
        <taxon>Saccharomycetales</taxon>
        <taxon>Saccharomycetaceae</taxon>
        <taxon>Eremothecium</taxon>
    </lineage>
</organism>
<dbReference type="Gene3D" id="1.10.10.10">
    <property type="entry name" value="Winged helix-like DNA-binding domain superfamily/Winged helix DNA-binding domain"/>
    <property type="match status" value="1"/>
</dbReference>
<feature type="compositionally biased region" description="Acidic residues" evidence="5">
    <location>
        <begin position="291"/>
        <end position="301"/>
    </location>
</feature>
<dbReference type="PROSITE" id="PS00658">
    <property type="entry name" value="FORK_HEAD_2"/>
    <property type="match status" value="1"/>
</dbReference>
<reference evidence="7 8" key="1">
    <citation type="submission" date="2016-01" db="EMBL/GenBank/DDBJ databases">
        <title>Genome sequence of the yeast Holleya sinecauda.</title>
        <authorList>
            <person name="Dietrich F.S."/>
        </authorList>
    </citation>
    <scope>NUCLEOTIDE SEQUENCE [LARGE SCALE GENOMIC DNA]</scope>
    <source>
        <strain evidence="7 8">ATCC 58844</strain>
    </source>
</reference>
<evidence type="ECO:0000256" key="5">
    <source>
        <dbReference type="SAM" id="MobiDB-lite"/>
    </source>
</evidence>
<evidence type="ECO:0000313" key="7">
    <source>
        <dbReference type="EMBL" id="AMD22696.1"/>
    </source>
</evidence>
<evidence type="ECO:0000256" key="3">
    <source>
        <dbReference type="ARBA" id="ARBA00023242"/>
    </source>
</evidence>
<dbReference type="PRINTS" id="PR00053">
    <property type="entry name" value="FORKHEAD"/>
</dbReference>
<dbReference type="AlphaFoldDB" id="A0A109UYI5"/>
<evidence type="ECO:0000313" key="8">
    <source>
        <dbReference type="Proteomes" id="UP000243052"/>
    </source>
</evidence>
<dbReference type="Proteomes" id="UP000243052">
    <property type="component" value="Chromosome viii"/>
</dbReference>
<dbReference type="RefSeq" id="XP_017989692.1">
    <property type="nucleotide sequence ID" value="XM_018134036.1"/>
</dbReference>
<dbReference type="GO" id="GO:0001228">
    <property type="term" value="F:DNA-binding transcription activator activity, RNA polymerase II-specific"/>
    <property type="evidence" value="ECO:0007669"/>
    <property type="project" value="UniProtKB-ARBA"/>
</dbReference>
<protein>
    <submittedName>
        <fullName evidence="7">HHL074Cp</fullName>
    </submittedName>
</protein>
<dbReference type="EMBL" id="CP014248">
    <property type="protein sequence ID" value="AMD22696.1"/>
    <property type="molecule type" value="Genomic_DNA"/>
</dbReference>
<feature type="domain" description="Fork-head" evidence="6">
    <location>
        <begin position="132"/>
        <end position="218"/>
    </location>
</feature>
<feature type="region of interest" description="Disordered" evidence="5">
    <location>
        <begin position="1"/>
        <end position="39"/>
    </location>
</feature>
<feature type="compositionally biased region" description="Polar residues" evidence="5">
    <location>
        <begin position="523"/>
        <end position="541"/>
    </location>
</feature>
<dbReference type="PANTHER" id="PTHR11829:SF343">
    <property type="entry name" value="FORK-HEAD DOMAIN-CONTAINING PROTEIN"/>
    <property type="match status" value="1"/>
</dbReference>
<keyword evidence="2 4" id="KW-0238">DNA-binding</keyword>
<dbReference type="GO" id="GO:0000978">
    <property type="term" value="F:RNA polymerase II cis-regulatory region sequence-specific DNA binding"/>
    <property type="evidence" value="ECO:0007669"/>
    <property type="project" value="UniProtKB-ARBA"/>
</dbReference>
<dbReference type="OrthoDB" id="5954824at2759"/>
<dbReference type="CDD" id="cd00059">
    <property type="entry name" value="FH_FOX"/>
    <property type="match status" value="1"/>
</dbReference>
<dbReference type="InterPro" id="IPR050211">
    <property type="entry name" value="FOX_domain-containing"/>
</dbReference>